<comment type="caution">
    <text evidence="6">Lacks conserved residue(s) required for the propagation of feature annotation.</text>
</comment>
<evidence type="ECO:0000256" key="2">
    <source>
        <dbReference type="ARBA" id="ARBA00022917"/>
    </source>
</evidence>
<dbReference type="InterPro" id="IPR031157">
    <property type="entry name" value="G_TR_CS"/>
</dbReference>
<dbReference type="InterPro" id="IPR020568">
    <property type="entry name" value="Ribosomal_Su5_D2-typ_SF"/>
</dbReference>
<dbReference type="InterPro" id="IPR005225">
    <property type="entry name" value="Small_GTP-bd"/>
</dbReference>
<dbReference type="AlphaFoldDB" id="A0A3M7G9J3"/>
<dbReference type="PANTHER" id="PTHR43261">
    <property type="entry name" value="TRANSLATION ELONGATION FACTOR G-RELATED"/>
    <property type="match status" value="1"/>
</dbReference>
<dbReference type="Proteomes" id="UP000280598">
    <property type="component" value="Unassembled WGS sequence"/>
</dbReference>
<dbReference type="PANTHER" id="PTHR43261:SF1">
    <property type="entry name" value="RIBOSOME-RELEASING FACTOR 2, MITOCHONDRIAL"/>
    <property type="match status" value="1"/>
</dbReference>
<dbReference type="CDD" id="cd16262">
    <property type="entry name" value="EFG_III"/>
    <property type="match status" value="1"/>
</dbReference>
<dbReference type="SUPFAM" id="SSF50447">
    <property type="entry name" value="Translation proteins"/>
    <property type="match status" value="1"/>
</dbReference>
<evidence type="ECO:0000256" key="3">
    <source>
        <dbReference type="ARBA" id="ARBA00023128"/>
    </source>
</evidence>
<keyword evidence="1 6" id="KW-0547">Nucleotide-binding</keyword>
<evidence type="ECO:0000256" key="1">
    <source>
        <dbReference type="ARBA" id="ARBA00022741"/>
    </source>
</evidence>
<dbReference type="InterPro" id="IPR053905">
    <property type="entry name" value="EF-G-like_DII"/>
</dbReference>
<dbReference type="InterPro" id="IPR009000">
    <property type="entry name" value="Transl_B-barrel_sf"/>
</dbReference>
<evidence type="ECO:0000313" key="9">
    <source>
        <dbReference type="EMBL" id="RMY97815.1"/>
    </source>
</evidence>
<evidence type="ECO:0000256" key="5">
    <source>
        <dbReference type="ARBA" id="ARBA00024731"/>
    </source>
</evidence>
<keyword evidence="3 6" id="KW-0496">Mitochondrion</keyword>
<dbReference type="InterPro" id="IPR014721">
    <property type="entry name" value="Ribsml_uS5_D2-typ_fold_subgr"/>
</dbReference>
<gene>
    <name evidence="6" type="primary">MEF2</name>
    <name evidence="9" type="ORF">D0860_08604</name>
</gene>
<dbReference type="Gene3D" id="3.30.70.870">
    <property type="entry name" value="Elongation Factor G (Translational Gtpase), domain 3"/>
    <property type="match status" value="1"/>
</dbReference>
<dbReference type="CDD" id="cd03713">
    <property type="entry name" value="EFG_mtEFG_C"/>
    <property type="match status" value="1"/>
</dbReference>
<dbReference type="GO" id="GO:0005759">
    <property type="term" value="C:mitochondrial matrix"/>
    <property type="evidence" value="ECO:0007669"/>
    <property type="project" value="UniProtKB-ARBA"/>
</dbReference>
<dbReference type="GO" id="GO:0003924">
    <property type="term" value="F:GTPase activity"/>
    <property type="evidence" value="ECO:0007669"/>
    <property type="project" value="UniProtKB-UniRule"/>
</dbReference>
<dbReference type="VEuPathDB" id="FungiDB:BTJ68_13881"/>
<dbReference type="InterPro" id="IPR035649">
    <property type="entry name" value="EFG_V"/>
</dbReference>
<reference evidence="9 10" key="1">
    <citation type="journal article" date="2018" name="BMC Genomics">
        <title>Genomic evidence for intraspecific hybridization in a clonal and extremely halotolerant yeast.</title>
        <authorList>
            <person name="Gostincar C."/>
            <person name="Stajich J.E."/>
            <person name="Zupancic J."/>
            <person name="Zalar P."/>
            <person name="Gunde-Cimerman N."/>
        </authorList>
    </citation>
    <scope>NUCLEOTIDE SEQUENCE [LARGE SCALE GENOMIC DNA]</scope>
    <source>
        <strain evidence="9 10">EXF-562</strain>
    </source>
</reference>
<feature type="binding site" evidence="6">
    <location>
        <begin position="125"/>
        <end position="128"/>
    </location>
    <ligand>
        <name>GTP</name>
        <dbReference type="ChEBI" id="CHEBI:37565"/>
    </ligand>
</feature>
<dbReference type="PROSITE" id="PS00301">
    <property type="entry name" value="G_TR_1"/>
    <property type="match status" value="1"/>
</dbReference>
<dbReference type="InterPro" id="IPR009022">
    <property type="entry name" value="EFG_III"/>
</dbReference>
<dbReference type="SUPFAM" id="SSF54980">
    <property type="entry name" value="EF-G C-terminal domain-like"/>
    <property type="match status" value="2"/>
</dbReference>
<dbReference type="GO" id="GO:0032543">
    <property type="term" value="P:mitochondrial translation"/>
    <property type="evidence" value="ECO:0007669"/>
    <property type="project" value="UniProtKB-UniRule"/>
</dbReference>
<feature type="compositionally biased region" description="Low complexity" evidence="7">
    <location>
        <begin position="731"/>
        <end position="745"/>
    </location>
</feature>
<feature type="region of interest" description="Disordered" evidence="7">
    <location>
        <begin position="729"/>
        <end position="754"/>
    </location>
</feature>
<dbReference type="InterPro" id="IPR041095">
    <property type="entry name" value="EFG_II"/>
</dbReference>
<evidence type="ECO:0000256" key="7">
    <source>
        <dbReference type="SAM" id="MobiDB-lite"/>
    </source>
</evidence>
<dbReference type="FunFam" id="3.40.50.300:FF:000514">
    <property type="entry name" value="Ribosome-releasing factor 2, mitochondrial"/>
    <property type="match status" value="1"/>
</dbReference>
<accession>A0A3M7G9J3</accession>
<dbReference type="FunFam" id="3.30.70.870:FF:000007">
    <property type="entry name" value="Ribosome-releasing factor 2, mitochondrial"/>
    <property type="match status" value="1"/>
</dbReference>
<dbReference type="Gene3D" id="3.30.70.240">
    <property type="match status" value="1"/>
</dbReference>
<comment type="subcellular location">
    <subcellularLocation>
        <location evidence="6">Mitochondrion</location>
    </subcellularLocation>
</comment>
<dbReference type="Pfam" id="PF00679">
    <property type="entry name" value="EFG_C"/>
    <property type="match status" value="1"/>
</dbReference>
<dbReference type="FunFam" id="2.40.30.10:FF:000106">
    <property type="entry name" value="Ribosome-releasing factor 2, mitochondrial"/>
    <property type="match status" value="1"/>
</dbReference>
<dbReference type="GO" id="GO:0032790">
    <property type="term" value="P:ribosome disassembly"/>
    <property type="evidence" value="ECO:0007669"/>
    <property type="project" value="UniProtKB-UniRule"/>
</dbReference>
<protein>
    <recommendedName>
        <fullName evidence="6">Ribosome-releasing factor 2, mitochondrial</fullName>
        <shortName evidence="6">RRF2mt</shortName>
    </recommendedName>
    <alternativeName>
        <fullName evidence="6">Elongation factor G 2, mitochondrial</fullName>
        <shortName evidence="6">EF-G2mt</shortName>
        <shortName evidence="6">mEF-G 2</shortName>
    </alternativeName>
</protein>
<keyword evidence="2 6" id="KW-0648">Protein biosynthesis</keyword>
<dbReference type="SUPFAM" id="SSF54211">
    <property type="entry name" value="Ribosomal protein S5 domain 2-like"/>
    <property type="match status" value="1"/>
</dbReference>
<keyword evidence="4 6" id="KW-0342">GTP-binding</keyword>
<dbReference type="PROSITE" id="PS51722">
    <property type="entry name" value="G_TR_2"/>
    <property type="match status" value="1"/>
</dbReference>
<dbReference type="Pfam" id="PF03764">
    <property type="entry name" value="EFG_IV"/>
    <property type="match status" value="1"/>
</dbReference>
<comment type="function">
    <text evidence="5">Catalyzes the GTP-dependent ribosomal translocation step during translation elongation. During this step, the ribosome changes from the pre-translocational (PRE) to the post-translocational (POST) state as the newly formed A-site-bound peptidyl-tRNA and P-site-bound deacylated tRNA move to the P and E sites, respectively. Catalyzes the coordinated movement of the two tRNA molecules, the mRNA and conformational changes in the ribosome.</text>
</comment>
<feature type="binding site" evidence="6">
    <location>
        <begin position="71"/>
        <end position="75"/>
    </location>
    <ligand>
        <name>GTP</name>
        <dbReference type="ChEBI" id="CHEBI:37565"/>
    </ligand>
</feature>
<comment type="caution">
    <text evidence="9">The sequence shown here is derived from an EMBL/GenBank/DDBJ whole genome shotgun (WGS) entry which is preliminary data.</text>
</comment>
<evidence type="ECO:0000256" key="4">
    <source>
        <dbReference type="ARBA" id="ARBA00023134"/>
    </source>
</evidence>
<dbReference type="InterPro" id="IPR027417">
    <property type="entry name" value="P-loop_NTPase"/>
</dbReference>
<dbReference type="NCBIfam" id="TIGR00231">
    <property type="entry name" value="small_GTP"/>
    <property type="match status" value="1"/>
</dbReference>
<dbReference type="SMART" id="SM00838">
    <property type="entry name" value="EFG_C"/>
    <property type="match status" value="1"/>
</dbReference>
<evidence type="ECO:0000259" key="8">
    <source>
        <dbReference type="PROSITE" id="PS51722"/>
    </source>
</evidence>
<dbReference type="InterPro" id="IPR035647">
    <property type="entry name" value="EFG_III/V"/>
</dbReference>
<evidence type="ECO:0000313" key="10">
    <source>
        <dbReference type="Proteomes" id="UP000280598"/>
    </source>
</evidence>
<dbReference type="InterPro" id="IPR000640">
    <property type="entry name" value="EFG_V-like"/>
</dbReference>
<dbReference type="HAMAP" id="MF_03059">
    <property type="entry name" value="mEF_G_2"/>
    <property type="match status" value="1"/>
</dbReference>
<comment type="similarity">
    <text evidence="6">Belongs to the TRAFAC class translation factor GTPase superfamily. Classic translation factor GTPase family. EF-G/EF-2 subfamily.</text>
</comment>
<dbReference type="InterPro" id="IPR030851">
    <property type="entry name" value="EFG2"/>
</dbReference>
<dbReference type="EMBL" id="QWIS01000359">
    <property type="protein sequence ID" value="RMY97815.1"/>
    <property type="molecule type" value="Genomic_DNA"/>
</dbReference>
<dbReference type="SUPFAM" id="SSF52540">
    <property type="entry name" value="P-loop containing nucleoside triphosphate hydrolases"/>
    <property type="match status" value="1"/>
</dbReference>
<dbReference type="Gene3D" id="2.40.30.10">
    <property type="entry name" value="Translation factors"/>
    <property type="match status" value="1"/>
</dbReference>
<proteinExistence type="inferred from homology"/>
<dbReference type="PRINTS" id="PR00315">
    <property type="entry name" value="ELONGATNFCT"/>
</dbReference>
<dbReference type="Gene3D" id="3.40.50.300">
    <property type="entry name" value="P-loop containing nucleotide triphosphate hydrolases"/>
    <property type="match status" value="1"/>
</dbReference>
<dbReference type="GO" id="GO:0005525">
    <property type="term" value="F:GTP binding"/>
    <property type="evidence" value="ECO:0007669"/>
    <property type="project" value="UniProtKB-UniRule"/>
</dbReference>
<feature type="domain" description="Tr-type G" evidence="8">
    <location>
        <begin position="1"/>
        <end position="286"/>
    </location>
</feature>
<comment type="function">
    <text evidence="6">Mitochondrial GTPase that mediates the disassembly of ribosomes from messenger RNA at the termination of mitochondrial protein biosynthesis. Not involved in the GTP-dependent ribosomal translocation step during translation elongation.</text>
</comment>
<dbReference type="InterPro" id="IPR005517">
    <property type="entry name" value="Transl_elong_EFG/EF2_IV"/>
</dbReference>
<dbReference type="InterPro" id="IPR000795">
    <property type="entry name" value="T_Tr_GTP-bd_dom"/>
</dbReference>
<evidence type="ECO:0000256" key="6">
    <source>
        <dbReference type="HAMAP-Rule" id="MF_03059"/>
    </source>
</evidence>
<dbReference type="Gene3D" id="3.30.230.10">
    <property type="match status" value="1"/>
</dbReference>
<organism evidence="9 10">
    <name type="scientific">Hortaea werneckii</name>
    <name type="common">Black yeast</name>
    <name type="synonym">Cladosporium werneckii</name>
    <dbReference type="NCBI Taxonomy" id="91943"/>
    <lineage>
        <taxon>Eukaryota</taxon>
        <taxon>Fungi</taxon>
        <taxon>Dikarya</taxon>
        <taxon>Ascomycota</taxon>
        <taxon>Pezizomycotina</taxon>
        <taxon>Dothideomycetes</taxon>
        <taxon>Dothideomycetidae</taxon>
        <taxon>Mycosphaerellales</taxon>
        <taxon>Teratosphaeriaceae</taxon>
        <taxon>Hortaea</taxon>
    </lineage>
</organism>
<dbReference type="Pfam" id="PF14492">
    <property type="entry name" value="EFG_III"/>
    <property type="match status" value="1"/>
</dbReference>
<sequence>MGLRWLPRQCGLVDRLDVDEGSTVTDFLPAERARGITIQSAAISFAWPPAGTSQPLPGSHHITPHNLNLIDTPGHADFTFEVLRSLRVLDGAVCILDGVAGVEAQTEKVWAQASAYRIPRIVFVNKLDRDGAAFGKTIKEVGLRLRAWPAVCNLPWWNAEGKLIGVGDVVGLQGMRYVEGGDGKQIDLVPLRELESQDAALAAELRKARTALIELLSEHDDEMVERYLEADEDHLAISTADVTASLRRCTLQHPQMVVPVFAGASFRNVGVQPLLDSVIDLLPSPTERPDPEVSLGSSGTKGGLSAFLSGRLTAVAAPERSKTSSKAVSKDKATLALQNLEACALAFKVVADARRGVLVYVRVYSGAITRNAPLWNTILQSTERAQRLLKMYANDAVDIESIPAGQIGVIPGLKFARTGDTLVSYTGAHPKNGPPAPINTLQLRPIAVPPPVFFVSVEPNSLAEEKPIKEALALLLREDPSLHVSVDEESGQTHLAGMGELHLEIARDRLISDLKAKARIGSIEIGYRETLTTPSPTPQTSLFDREISGKSSKAACTASVSPLLPSHEGEGDALQPKNIHTHIFPLPDNNRLIITTPTLNPDGSPLDPDLHPSLPDHLPLPTLLHAFQTGVLAAFARGTAFGYPVHSVEVRLQFLPAEHLFPTSSPAAFSSAARQAVQAAMRDAVHEAGGGGAVMMEPLMLVTIAVDEESLGAVMHDLSSARGGAVVALGSSSTSSDQEASSSEDASADSEDGRQHIPSIDVARIYAPPDPFAGGGHEITSTAGTGGVGGDDDAGTKQILARVPLKEMVGYLKHLRSLTAGRGTFTMVVDRFERMSGQRQRAVLGEMRGEYF</sequence>
<dbReference type="Pfam" id="PF22042">
    <property type="entry name" value="EF-G_D2"/>
    <property type="match status" value="1"/>
</dbReference>
<name>A0A3M7G9J3_HORWE</name>
<dbReference type="Pfam" id="PF00009">
    <property type="entry name" value="GTP_EFTU"/>
    <property type="match status" value="1"/>
</dbReference>